<keyword evidence="2" id="KW-1185">Reference proteome</keyword>
<protein>
    <recommendedName>
        <fullName evidence="3">RNase H type-1 domain-containing protein</fullName>
    </recommendedName>
</protein>
<dbReference type="AlphaFoldDB" id="A0A9D3ZJ98"/>
<proteinExistence type="predicted"/>
<organism evidence="1 2">
    <name type="scientific">Gossypium stocksii</name>
    <dbReference type="NCBI Taxonomy" id="47602"/>
    <lineage>
        <taxon>Eukaryota</taxon>
        <taxon>Viridiplantae</taxon>
        <taxon>Streptophyta</taxon>
        <taxon>Embryophyta</taxon>
        <taxon>Tracheophyta</taxon>
        <taxon>Spermatophyta</taxon>
        <taxon>Magnoliopsida</taxon>
        <taxon>eudicotyledons</taxon>
        <taxon>Gunneridae</taxon>
        <taxon>Pentapetalae</taxon>
        <taxon>rosids</taxon>
        <taxon>malvids</taxon>
        <taxon>Malvales</taxon>
        <taxon>Malvaceae</taxon>
        <taxon>Malvoideae</taxon>
        <taxon>Gossypium</taxon>
    </lineage>
</organism>
<reference evidence="1 2" key="1">
    <citation type="journal article" date="2021" name="Plant Biotechnol. J.">
        <title>Multi-omics assisted identification of the key and species-specific regulatory components of drought-tolerant mechanisms in Gossypium stocksii.</title>
        <authorList>
            <person name="Yu D."/>
            <person name="Ke L."/>
            <person name="Zhang D."/>
            <person name="Wu Y."/>
            <person name="Sun Y."/>
            <person name="Mei J."/>
            <person name="Sun J."/>
            <person name="Sun Y."/>
        </authorList>
    </citation>
    <scope>NUCLEOTIDE SEQUENCE [LARGE SCALE GENOMIC DNA]</scope>
    <source>
        <strain evidence="2">cv. E1</strain>
        <tissue evidence="1">Leaf</tissue>
    </source>
</reference>
<name>A0A9D3ZJ98_9ROSI</name>
<dbReference type="Proteomes" id="UP000828251">
    <property type="component" value="Unassembled WGS sequence"/>
</dbReference>
<dbReference type="EMBL" id="JAIQCV010000012">
    <property type="protein sequence ID" value="KAH1040405.1"/>
    <property type="molecule type" value="Genomic_DNA"/>
</dbReference>
<comment type="caution">
    <text evidence="1">The sequence shown here is derived from an EMBL/GenBank/DDBJ whole genome shotgun (WGS) entry which is preliminary data.</text>
</comment>
<evidence type="ECO:0008006" key="3">
    <source>
        <dbReference type="Google" id="ProtNLM"/>
    </source>
</evidence>
<evidence type="ECO:0000313" key="2">
    <source>
        <dbReference type="Proteomes" id="UP000828251"/>
    </source>
</evidence>
<sequence length="79" mass="8869">MKPVWWDCPVLCFSVAPLKAVRRDIRWTPLAQEPLGIIDSNMAELLVIKIALEIFTKTNRKGEACLAVESDSYVGCFTV</sequence>
<gene>
    <name evidence="1" type="ORF">J1N35_042148</name>
</gene>
<accession>A0A9D3ZJ98</accession>
<evidence type="ECO:0000313" key="1">
    <source>
        <dbReference type="EMBL" id="KAH1040405.1"/>
    </source>
</evidence>